<dbReference type="InterPro" id="IPR001229">
    <property type="entry name" value="Jacalin-like_lectin_dom"/>
</dbReference>
<reference evidence="2 3" key="1">
    <citation type="journal article" date="2021" name="DNA Res.">
        <title>Genome analysis of Candida subhashii reveals its hybrid nature and dual mitochondrial genome conformations.</title>
        <authorList>
            <person name="Mixao V."/>
            <person name="Hegedusova E."/>
            <person name="Saus E."/>
            <person name="Pryszcz L.P."/>
            <person name="Cillingova A."/>
            <person name="Nosek J."/>
            <person name="Gabaldon T."/>
        </authorList>
    </citation>
    <scope>NUCLEOTIDE SEQUENCE [LARGE SCALE GENOMIC DNA]</scope>
    <source>
        <strain evidence="2 3">CBS 10753</strain>
    </source>
</reference>
<keyword evidence="3" id="KW-1185">Reference proteome</keyword>
<organism evidence="2 3">
    <name type="scientific">[Candida] subhashii</name>
    <dbReference type="NCBI Taxonomy" id="561895"/>
    <lineage>
        <taxon>Eukaryota</taxon>
        <taxon>Fungi</taxon>
        <taxon>Dikarya</taxon>
        <taxon>Ascomycota</taxon>
        <taxon>Saccharomycotina</taxon>
        <taxon>Pichiomycetes</taxon>
        <taxon>Debaryomycetaceae</taxon>
        <taxon>Spathaspora</taxon>
    </lineage>
</organism>
<dbReference type="Pfam" id="PF12044">
    <property type="entry name" value="Metallopep"/>
    <property type="match status" value="1"/>
</dbReference>
<dbReference type="PANTHER" id="PTHR21054">
    <property type="entry name" value="ZINC METALLOPROTEINASE-RELATED"/>
    <property type="match status" value="1"/>
</dbReference>
<dbReference type="InterPro" id="IPR053002">
    <property type="entry name" value="Metalloproteinase_M10B"/>
</dbReference>
<gene>
    <name evidence="2" type="ORF">J8A68_003222</name>
</gene>
<dbReference type="PANTHER" id="PTHR21054:SF2">
    <property type="entry name" value="MIP04191P"/>
    <property type="match status" value="1"/>
</dbReference>
<evidence type="ECO:0000259" key="1">
    <source>
        <dbReference type="PROSITE" id="PS51752"/>
    </source>
</evidence>
<feature type="domain" description="Jacalin-type lectin" evidence="1">
    <location>
        <begin position="556"/>
        <end position="740"/>
    </location>
</feature>
<dbReference type="GeneID" id="73470023"/>
<dbReference type="InterPro" id="IPR021917">
    <property type="entry name" value="Unchr_Zn-peptidase-like"/>
</dbReference>
<dbReference type="OrthoDB" id="74460at2759"/>
<evidence type="ECO:0000313" key="2">
    <source>
        <dbReference type="EMBL" id="KAG7663222.1"/>
    </source>
</evidence>
<dbReference type="Pfam" id="PF01419">
    <property type="entry name" value="Jacalin"/>
    <property type="match status" value="1"/>
</dbReference>
<proteinExistence type="predicted"/>
<sequence length="741" mass="82645">MAITFNYNNDEIVSSPTVIINGRTSTGISRGIISFTNNDNKVFPPQHFEVNTNGNFKAVVHVSPGESNKFKVEVADNGRISPYGFPEYDGGRGPRIVDSGSLTLTFNPLPQNKPVHLCLIRGKDSRNTYDMPKYKLQRGEIPSLEMAIKKMKVMGRIMQAFTQEEMRTFGLSNRSFQFVEETVSHQGIFGYDVHSPTPHQEVKIHVLTSDKTVAELRDPDYAQQNPKAKQGGWLFGHAVELIKRTPEIYNGGRDTAVQCACIYLDSTFDTKMDLILTHTALGGGTGEVQLGIFGSHGLHSWPHNFPSITPCFLDSTPLSKKEVANDCNECGTSWECLNITFGAFFHEVGHSLGCPHQVNGMMLRDYVRFNRSVMTRELECKRTGSSGKQIGADGKWPEECHWHKLDLIRFFYHDCFSLPIDQFPKIFESTIRPNREYPDNQTPSSSVISSNSIVIKSNAGIFLVEVITDGLARYHRAWYPPAYGGGPLPKQLTINYDEYLNELRRADSGAAREDYDIRILSLGQDLYINNLKETISKKRSDVIKGDFGLNRGTIIGFKSDLLGQSKDKQMQIAGFNLESVYKVRIYHGGALDGVKFYFRLGGGAPAPQVKQGGKTPPVPPRNYLSSFVDKMKKLDVSGDRSSSPSNGGVERTSLVGHEKSDYSEYVVNPGEYITKFILRNGAWVDAIQFETNKGTRSPMFGNAGGGHESVLEAPSDRHRIVGMYFYLGDWLDGLGAIFEEL</sequence>
<dbReference type="RefSeq" id="XP_049263454.1">
    <property type="nucleotide sequence ID" value="XM_049407055.1"/>
</dbReference>
<dbReference type="GO" id="GO:0005737">
    <property type="term" value="C:cytoplasm"/>
    <property type="evidence" value="ECO:0007669"/>
    <property type="project" value="TreeGrafter"/>
</dbReference>
<dbReference type="Proteomes" id="UP000694255">
    <property type="component" value="Unassembled WGS sequence"/>
</dbReference>
<dbReference type="AlphaFoldDB" id="A0A8J5QHN7"/>
<accession>A0A8J5QHN7</accession>
<evidence type="ECO:0000313" key="3">
    <source>
        <dbReference type="Proteomes" id="UP000694255"/>
    </source>
</evidence>
<protein>
    <recommendedName>
        <fullName evidence="1">Jacalin-type lectin domain-containing protein</fullName>
    </recommendedName>
</protein>
<comment type="caution">
    <text evidence="2">The sequence shown here is derived from an EMBL/GenBank/DDBJ whole genome shotgun (WGS) entry which is preliminary data.</text>
</comment>
<name>A0A8J5QHN7_9ASCO</name>
<dbReference type="PROSITE" id="PS51752">
    <property type="entry name" value="JACALIN_LECTIN"/>
    <property type="match status" value="1"/>
</dbReference>
<dbReference type="EMBL" id="JAGSYN010000142">
    <property type="protein sequence ID" value="KAG7663222.1"/>
    <property type="molecule type" value="Genomic_DNA"/>
</dbReference>